<comment type="caution">
    <text evidence="1">The sequence shown here is derived from an EMBL/GenBank/DDBJ whole genome shotgun (WGS) entry which is preliminary data.</text>
</comment>
<proteinExistence type="predicted"/>
<reference evidence="1 2" key="1">
    <citation type="journal article" date="2021" name="Front. Genet.">
        <title>Chromosome-Level Genome Assembly Reveals Significant Gene Expansion in the Toll and IMD Signaling Pathways of Dendrolimus kikuchii.</title>
        <authorList>
            <person name="Zhou J."/>
            <person name="Wu P."/>
            <person name="Xiong Z."/>
            <person name="Liu N."/>
            <person name="Zhao N."/>
            <person name="Ji M."/>
            <person name="Qiu Y."/>
            <person name="Yang B."/>
        </authorList>
    </citation>
    <scope>NUCLEOTIDE SEQUENCE [LARGE SCALE GENOMIC DNA]</scope>
    <source>
        <strain evidence="1">Ann1</strain>
    </source>
</reference>
<keyword evidence="2" id="KW-1185">Reference proteome</keyword>
<evidence type="ECO:0000313" key="1">
    <source>
        <dbReference type="EMBL" id="KAJ0170418.1"/>
    </source>
</evidence>
<dbReference type="Proteomes" id="UP000824533">
    <property type="component" value="Linkage Group LG27"/>
</dbReference>
<protein>
    <submittedName>
        <fullName evidence="1">Uncharacterized protein</fullName>
    </submittedName>
</protein>
<gene>
    <name evidence="1" type="ORF">K1T71_013789</name>
</gene>
<name>A0ACC1CFQ8_9NEOP</name>
<sequence length="2270" mass="264112">MIIRYLLGVVFVHNILANNVYYRPFPNHMYYPYARGPSHQTTLINPVQDQQAASECKTDVALQVLEQLLEYISNRPHLLPLPQTDSQSVSSKLQILTNDCSTNPITCNLFNKWNGIIAKNALVLNIDSDIGHLDFQSNAQNVDGKDKIFLTYEVLLNDESHCKDKLLRLLPSANTVREILVWKDVCAKRPVFITTLTPVIAPPNNSDLIRIYTTKLQDVLLKFLETRQVPRPVALNLVLHRPVEEIMTLMLQAYKNGIEHHELQKFVPGPNDFDALHEVIIHLPPIEGNLKLVTELNGIFPGLLEILQLRPRIPITEYKLHNDIYMLVSQFLRLHQIPNENIKKFIESKSTHEILDFIVQKFTNSNKSWKFVEDFQVLPADRQIIDEFLMLLRRVPAYNTYIVLLEDRLKCFPFTVPPTPALKPTPTLKPKLMNGEARDVLHFLIKLLNYHKVVPHKILSLLLEHSFKDVLNHIHQAFKHEDDILTDFVVLPNDFELITNLWLHIPKRDDYLVILKRFDQLLFGIYDTVMQQNTFDNRKVLEFENYIALYRLLSRFLQIHKVPSHQILDSILQYKPKHLINLIVAAFLKDEKSVNLLPRFTVLPDDKNILNQIVLLIPKLPAISFDTNLIKELIEKIENKSLIPLPTPNSFVTAKQPVHLYTGEMVTALLYFLRIHNVPPHITLELFLNRTMEDVLKIIFEVYQTQSGNNYIPEFIIHPDDFELLIEILAHMAPTNNNFEIIKGFDDIFPNLLQAVIERQAKLNFKDYDMHRKIIEVYRSVLRFFLRHEAINRKTLTFIEKHNILQILEFIIQVLKHPYNSTELIPKFHVIPEDINILNDIVMILPHVPLYEQFTLIIKDILKDLPIVDNVITTPKLIPTLPQNHLHNLYTRDLFTVLLKFLDDHRVPRKEAFDLILKKSVSEILALILHVYRTRQNNDLLLGFTPLPNDFEHLILLLKHFPPSPNNIQIVKEFDVLFPGLNGKIVLPNLDITEYNNSIHIIEVYRLIIRFLYNHGIPDVRIIPFIQNNTIPQILNFMVFLIKHPHSAMALIPNFYVVPEDRDMIIEIQLHLPNLPLYDSYRDQLKIIAEALSNHFVQTTELPKQTLENKYTRDLITVLMSFLIDHNVPHDTALDLLLNKSVPELLTLIKETYQNSVHNNIIGFKPLPNDLERLMVVINHLPPLEQIWKQVEQFAVVFPEIIKNVNMPTVFNLNEYEMNLKLLEVHKLFMRFLHNHGVPNTEILTFIGKNNLPQMLDFMLFMLNEPLAGSLLIPGFHIIPEDKDVITGILMNLHKLTIYDNHIILLKNAFNRIKFLYRSPVLNHLDLLFHLIKFLQDHNISSDKIVNLLYKYSMHDILALIFKAYEGKKEDILITFSTKPNDFEFVLQLLSRLPTTDNYLAIFKDYDQLFPGIYKTVINKHYLDNGQVLDLDKFLEFYKAYIHFLQSHHVPHDRILKLVLEHAPKQVFEFITSIFSSAQNGPSVIPGFTILPEDKDILNQMLILMPEQSDIIPAHKEFIQGIINSFENIYLKLHILEWPVIKQKPYISVKAEKPIKIHAQDIISALVRFLVLHKVPVDISHKLVLNKSSEELLKLILNFYKNGPGISEIVGFTPQSEDFKELTDILLHVPKSEEILKIIEQFDVLFPGLQKLVVVPILNKQEVIRNQKLIEINRLVAQFLYLHGMPYTDILKFLERHVGLESLNFIIDFNKNPLNFSINVSEFKPLPGDLDILHIILKYLANDTELSRYRRPITDTIIYIQKEMQEKIIPPLKPVPDTEINNDIKYVLMKYLKLHHVPVKVIMKLLQIYSVEEILQILVERYEVENHKGILDGFTPRSDDFELLLDLLTLLPQTNKVLIVINNLNSMFPGLYNQVQNRIRDTKPAFLVEITNKVSQILGNHGMSIQEILKLFNKYNDSEIIMLLMDIFQFPEKFRDTMPNFKPTRNDLNLIADIYNIINTVPGAEHNVQKLSTLIQELKEVLYNPANVSNLSPELDIKYILEKFLLNHSVSQSEIDKLFNTYTVDKVLNMILSAVESSNNGLPTLDLLPNFTPQVTDAHLFFDIINKLAYDSYVKFKPLILKIRQAYPKITEIEPRKQNFSKNEMRSIVKLILNFLQSYNVPQNEIIGILNKKTIAETLNDVSVVLNDILNNPFVQKHIVQLERFINDLKILLEKHPKYYNIIFGNENSAFINQIVNIPRLDNIYGGNNYHHGISSEANLNKLNFYNNGVIAPRFVNYISKRSPDTISNYQPLHHKLPRLTDIKRKVILL</sequence>
<accession>A0ACC1CFQ8</accession>
<organism evidence="1 2">
    <name type="scientific">Dendrolimus kikuchii</name>
    <dbReference type="NCBI Taxonomy" id="765133"/>
    <lineage>
        <taxon>Eukaryota</taxon>
        <taxon>Metazoa</taxon>
        <taxon>Ecdysozoa</taxon>
        <taxon>Arthropoda</taxon>
        <taxon>Hexapoda</taxon>
        <taxon>Insecta</taxon>
        <taxon>Pterygota</taxon>
        <taxon>Neoptera</taxon>
        <taxon>Endopterygota</taxon>
        <taxon>Lepidoptera</taxon>
        <taxon>Glossata</taxon>
        <taxon>Ditrysia</taxon>
        <taxon>Bombycoidea</taxon>
        <taxon>Lasiocampidae</taxon>
        <taxon>Dendrolimus</taxon>
    </lineage>
</organism>
<dbReference type="EMBL" id="CM034413">
    <property type="protein sequence ID" value="KAJ0170418.1"/>
    <property type="molecule type" value="Genomic_DNA"/>
</dbReference>
<evidence type="ECO:0000313" key="2">
    <source>
        <dbReference type="Proteomes" id="UP000824533"/>
    </source>
</evidence>